<feature type="region of interest" description="Disordered" evidence="1">
    <location>
        <begin position="142"/>
        <end position="165"/>
    </location>
</feature>
<dbReference type="AlphaFoldDB" id="A0A9W9A0G1"/>
<dbReference type="OrthoDB" id="2596754at2759"/>
<gene>
    <name evidence="2" type="ORF">J3R30DRAFT_1222803</name>
</gene>
<reference evidence="2" key="1">
    <citation type="submission" date="2022-08" db="EMBL/GenBank/DDBJ databases">
        <title>A Global Phylogenomic Analysis of the Shiitake Genus Lentinula.</title>
        <authorList>
            <consortium name="DOE Joint Genome Institute"/>
            <person name="Sierra-Patev S."/>
            <person name="Min B."/>
            <person name="Naranjo-Ortiz M."/>
            <person name="Looney B."/>
            <person name="Konkel Z."/>
            <person name="Slot J.C."/>
            <person name="Sakamoto Y."/>
            <person name="Steenwyk J.L."/>
            <person name="Rokas A."/>
            <person name="Carro J."/>
            <person name="Camarero S."/>
            <person name="Ferreira P."/>
            <person name="Molpeceres G."/>
            <person name="Ruiz-Duenas F.J."/>
            <person name="Serrano A."/>
            <person name="Henrissat B."/>
            <person name="Drula E."/>
            <person name="Hughes K.W."/>
            <person name="Mata J.L."/>
            <person name="Ishikawa N.K."/>
            <person name="Vargas-Isla R."/>
            <person name="Ushijima S."/>
            <person name="Smith C.A."/>
            <person name="Ahrendt S."/>
            <person name="Andreopoulos W."/>
            <person name="He G."/>
            <person name="Labutti K."/>
            <person name="Lipzen A."/>
            <person name="Ng V."/>
            <person name="Riley R."/>
            <person name="Sandor L."/>
            <person name="Barry K."/>
            <person name="Martinez A.T."/>
            <person name="Xiao Y."/>
            <person name="Gibbons J.G."/>
            <person name="Terashima K."/>
            <person name="Grigoriev I.V."/>
            <person name="Hibbett D.S."/>
        </authorList>
    </citation>
    <scope>NUCLEOTIDE SEQUENCE</scope>
    <source>
        <strain evidence="2">JLM2183</strain>
    </source>
</reference>
<evidence type="ECO:0000256" key="1">
    <source>
        <dbReference type="SAM" id="MobiDB-lite"/>
    </source>
</evidence>
<dbReference type="EMBL" id="JAOTPV010000027">
    <property type="protein sequence ID" value="KAJ4470082.1"/>
    <property type="molecule type" value="Genomic_DNA"/>
</dbReference>
<proteinExistence type="predicted"/>
<evidence type="ECO:0000313" key="3">
    <source>
        <dbReference type="Proteomes" id="UP001150266"/>
    </source>
</evidence>
<name>A0A9W9A0G1_9AGAR</name>
<sequence>MGSSQLVDELGVLLQALHLPIILESPMDLTPSLLLAILESILASRLPLSPHLRNALLSNCSTSKEAKNAKIQCMKIFLGVIETDILKTDAGLSRIDPKKLANGDWDEVVYVGQILCWIGKEFGITEDYQDRVELQAWRLTPSTAPDVSDTSISHPSSSSLPTADTTRSLHDLHDLRSLYAPSSSPSSRVSPLVIPRSRRPRCIHEVSSLYAQDAHDTQDVTTLESETSSVRYSGYIQPVDEELELSYFESSRSNKSLGDRENIEIDVQDDATDRDFSALADLLDPDPLARTITLLQQRAFLLGELAKYHAKRT</sequence>
<comment type="caution">
    <text evidence="2">The sequence shown here is derived from an EMBL/GenBank/DDBJ whole genome shotgun (WGS) entry which is preliminary data.</text>
</comment>
<keyword evidence="3" id="KW-1185">Reference proteome</keyword>
<dbReference type="Proteomes" id="UP001150266">
    <property type="component" value="Unassembled WGS sequence"/>
</dbReference>
<evidence type="ECO:0000313" key="2">
    <source>
        <dbReference type="EMBL" id="KAJ4470082.1"/>
    </source>
</evidence>
<organism evidence="2 3">
    <name type="scientific">Lentinula aciculospora</name>
    <dbReference type="NCBI Taxonomy" id="153920"/>
    <lineage>
        <taxon>Eukaryota</taxon>
        <taxon>Fungi</taxon>
        <taxon>Dikarya</taxon>
        <taxon>Basidiomycota</taxon>
        <taxon>Agaricomycotina</taxon>
        <taxon>Agaricomycetes</taxon>
        <taxon>Agaricomycetidae</taxon>
        <taxon>Agaricales</taxon>
        <taxon>Marasmiineae</taxon>
        <taxon>Omphalotaceae</taxon>
        <taxon>Lentinula</taxon>
    </lineage>
</organism>
<feature type="compositionally biased region" description="Low complexity" evidence="1">
    <location>
        <begin position="148"/>
        <end position="159"/>
    </location>
</feature>
<protein>
    <submittedName>
        <fullName evidence="2">Uncharacterized protein</fullName>
    </submittedName>
</protein>
<accession>A0A9W9A0G1</accession>